<sequence>MAERTGGDRLWGTLGLAGLAAGWSLIHTTAGPFVLPSLADTGTALIRVIADGSALAGLALTCLHAVGGAVAGAAVGLALGLAGGAVRPLGAALAPAVTAILGVPPVAWIVLAFLWFGTGPAAPLFTVAIATAPLLFAATLAGVRARDPALIEMATVFRLPRATRFFRLTLPELAVQVAPALSSAFAMAWKVALTAEVLGDGSGVGGRFATARAHLDLAEAMAWIVLVVAVLLTIDAVLFGPLRRRIDPATPATRDGTDDGERR</sequence>
<evidence type="ECO:0000256" key="5">
    <source>
        <dbReference type="ARBA" id="ARBA00022989"/>
    </source>
</evidence>
<evidence type="ECO:0000256" key="3">
    <source>
        <dbReference type="ARBA" id="ARBA00022475"/>
    </source>
</evidence>
<keyword evidence="5 7" id="KW-1133">Transmembrane helix</keyword>
<keyword evidence="10" id="KW-1185">Reference proteome</keyword>
<dbReference type="Gene3D" id="1.10.3720.10">
    <property type="entry name" value="MetI-like"/>
    <property type="match status" value="1"/>
</dbReference>
<dbReference type="InterPro" id="IPR000515">
    <property type="entry name" value="MetI-like"/>
</dbReference>
<dbReference type="PROSITE" id="PS50928">
    <property type="entry name" value="ABC_TM1"/>
    <property type="match status" value="1"/>
</dbReference>
<evidence type="ECO:0000313" key="9">
    <source>
        <dbReference type="EMBL" id="TBW40309.1"/>
    </source>
</evidence>
<accession>A0A4Q9VVM6</accession>
<dbReference type="InterPro" id="IPR035906">
    <property type="entry name" value="MetI-like_sf"/>
</dbReference>
<evidence type="ECO:0000256" key="2">
    <source>
        <dbReference type="ARBA" id="ARBA00022448"/>
    </source>
</evidence>
<feature type="transmembrane region" description="Helical" evidence="7">
    <location>
        <begin position="93"/>
        <end position="116"/>
    </location>
</feature>
<comment type="caution">
    <text evidence="9">The sequence shown here is derived from an EMBL/GenBank/DDBJ whole genome shotgun (WGS) entry which is preliminary data.</text>
</comment>
<gene>
    <name evidence="9" type="ORF">EYW49_03770</name>
</gene>
<dbReference type="PANTHER" id="PTHR30151">
    <property type="entry name" value="ALKANE SULFONATE ABC TRANSPORTER-RELATED, MEMBRANE SUBUNIT"/>
    <property type="match status" value="1"/>
</dbReference>
<feature type="transmembrane region" description="Helical" evidence="7">
    <location>
        <begin position="122"/>
        <end position="144"/>
    </location>
</feature>
<dbReference type="OrthoDB" id="9799271at2"/>
<dbReference type="GO" id="GO:0055085">
    <property type="term" value="P:transmembrane transport"/>
    <property type="evidence" value="ECO:0007669"/>
    <property type="project" value="InterPro"/>
</dbReference>
<comment type="similarity">
    <text evidence="7">Belongs to the binding-protein-dependent transport system permease family.</text>
</comment>
<dbReference type="Proteomes" id="UP000292781">
    <property type="component" value="Unassembled WGS sequence"/>
</dbReference>
<keyword evidence="4 7" id="KW-0812">Transmembrane</keyword>
<evidence type="ECO:0000256" key="1">
    <source>
        <dbReference type="ARBA" id="ARBA00004651"/>
    </source>
</evidence>
<evidence type="ECO:0000256" key="4">
    <source>
        <dbReference type="ARBA" id="ARBA00022692"/>
    </source>
</evidence>
<protein>
    <submittedName>
        <fullName evidence="9">ABC transporter permease subunit</fullName>
    </submittedName>
</protein>
<reference evidence="9 10" key="1">
    <citation type="submission" date="2019-02" db="EMBL/GenBank/DDBJ databases">
        <title>Siculibacillus lacustris gen. nov., sp. nov., a new rosette-forming bacterium isolated from a freshwater crater lake (Lake St. Ana, Romania).</title>
        <authorList>
            <person name="Felfoldi T."/>
            <person name="Marton Z."/>
            <person name="Szabo A."/>
            <person name="Mentes A."/>
            <person name="Boka K."/>
            <person name="Marialigeti K."/>
            <person name="Mathe I."/>
            <person name="Koncz M."/>
            <person name="Schumann P."/>
            <person name="Toth E."/>
        </authorList>
    </citation>
    <scope>NUCLEOTIDE SEQUENCE [LARGE SCALE GENOMIC DNA]</scope>
    <source>
        <strain evidence="9 10">SA-279</strain>
    </source>
</reference>
<feature type="transmembrane region" description="Helical" evidence="7">
    <location>
        <begin position="55"/>
        <end position="81"/>
    </location>
</feature>
<keyword evidence="2 7" id="KW-0813">Transport</keyword>
<organism evidence="9 10">
    <name type="scientific">Siculibacillus lacustris</name>
    <dbReference type="NCBI Taxonomy" id="1549641"/>
    <lineage>
        <taxon>Bacteria</taxon>
        <taxon>Pseudomonadati</taxon>
        <taxon>Pseudomonadota</taxon>
        <taxon>Alphaproteobacteria</taxon>
        <taxon>Hyphomicrobiales</taxon>
        <taxon>Ancalomicrobiaceae</taxon>
        <taxon>Siculibacillus</taxon>
    </lineage>
</organism>
<keyword evidence="6 7" id="KW-0472">Membrane</keyword>
<evidence type="ECO:0000256" key="7">
    <source>
        <dbReference type="RuleBase" id="RU363032"/>
    </source>
</evidence>
<dbReference type="EMBL" id="SJFN01000004">
    <property type="protein sequence ID" value="TBW40309.1"/>
    <property type="molecule type" value="Genomic_DNA"/>
</dbReference>
<dbReference type="PANTHER" id="PTHR30151:SF0">
    <property type="entry name" value="ABC TRANSPORTER PERMEASE PROTEIN MJ0413-RELATED"/>
    <property type="match status" value="1"/>
</dbReference>
<dbReference type="Pfam" id="PF00528">
    <property type="entry name" value="BPD_transp_1"/>
    <property type="match status" value="1"/>
</dbReference>
<evidence type="ECO:0000256" key="6">
    <source>
        <dbReference type="ARBA" id="ARBA00023136"/>
    </source>
</evidence>
<evidence type="ECO:0000259" key="8">
    <source>
        <dbReference type="PROSITE" id="PS50928"/>
    </source>
</evidence>
<feature type="transmembrane region" description="Helical" evidence="7">
    <location>
        <begin position="220"/>
        <end position="239"/>
    </location>
</feature>
<dbReference type="SUPFAM" id="SSF161098">
    <property type="entry name" value="MetI-like"/>
    <property type="match status" value="1"/>
</dbReference>
<feature type="transmembrane region" description="Helical" evidence="7">
    <location>
        <begin position="165"/>
        <end position="189"/>
    </location>
</feature>
<keyword evidence="3" id="KW-1003">Cell membrane</keyword>
<dbReference type="CDD" id="cd06261">
    <property type="entry name" value="TM_PBP2"/>
    <property type="match status" value="1"/>
</dbReference>
<dbReference type="AlphaFoldDB" id="A0A4Q9VVM6"/>
<comment type="subcellular location">
    <subcellularLocation>
        <location evidence="1 7">Cell membrane</location>
        <topology evidence="1 7">Multi-pass membrane protein</topology>
    </subcellularLocation>
</comment>
<feature type="domain" description="ABC transmembrane type-1" evidence="8">
    <location>
        <begin position="58"/>
        <end position="236"/>
    </location>
</feature>
<name>A0A4Q9VVM6_9HYPH</name>
<dbReference type="GO" id="GO:0005886">
    <property type="term" value="C:plasma membrane"/>
    <property type="evidence" value="ECO:0007669"/>
    <property type="project" value="UniProtKB-SubCell"/>
</dbReference>
<dbReference type="RefSeq" id="WP_131306355.1">
    <property type="nucleotide sequence ID" value="NZ_SJFN01000004.1"/>
</dbReference>
<evidence type="ECO:0000313" key="10">
    <source>
        <dbReference type="Proteomes" id="UP000292781"/>
    </source>
</evidence>
<proteinExistence type="inferred from homology"/>